<dbReference type="GO" id="GO:0004169">
    <property type="term" value="F:dolichyl-phosphate-mannose-protein mannosyltransferase activity"/>
    <property type="evidence" value="ECO:0007669"/>
    <property type="project" value="UniProtKB-UniRule"/>
</dbReference>
<evidence type="ECO:0000256" key="6">
    <source>
        <dbReference type="ARBA" id="ARBA00022692"/>
    </source>
</evidence>
<dbReference type="GO" id="GO:0005886">
    <property type="term" value="C:plasma membrane"/>
    <property type="evidence" value="ECO:0007669"/>
    <property type="project" value="UniProtKB-SubCell"/>
</dbReference>
<dbReference type="AlphaFoldDB" id="A0A7W3PN44"/>
<dbReference type="RefSeq" id="WP_343046360.1">
    <property type="nucleotide sequence ID" value="NZ_JACGWU010000001.1"/>
</dbReference>
<evidence type="ECO:0000256" key="10">
    <source>
        <dbReference type="RuleBase" id="RU367007"/>
    </source>
</evidence>
<dbReference type="InterPro" id="IPR003342">
    <property type="entry name" value="ArnT-like_N"/>
</dbReference>
<evidence type="ECO:0000313" key="14">
    <source>
        <dbReference type="EMBL" id="MBA8828062.1"/>
    </source>
</evidence>
<comment type="subcellular location">
    <subcellularLocation>
        <location evidence="10">Cell membrane</location>
    </subcellularLocation>
    <subcellularLocation>
        <location evidence="1">Endomembrane system</location>
        <topology evidence="1">Multi-pass membrane protein</topology>
    </subcellularLocation>
</comment>
<evidence type="ECO:0000256" key="11">
    <source>
        <dbReference type="SAM" id="MobiDB-lite"/>
    </source>
</evidence>
<comment type="caution">
    <text evidence="14">The sequence shown here is derived from an EMBL/GenBank/DDBJ whole genome shotgun (WGS) entry which is preliminary data.</text>
</comment>
<evidence type="ECO:0000256" key="8">
    <source>
        <dbReference type="ARBA" id="ARBA00023136"/>
    </source>
</evidence>
<evidence type="ECO:0000259" key="12">
    <source>
        <dbReference type="Pfam" id="PF02366"/>
    </source>
</evidence>
<evidence type="ECO:0000256" key="4">
    <source>
        <dbReference type="ARBA" id="ARBA00022676"/>
    </source>
</evidence>
<evidence type="ECO:0000256" key="5">
    <source>
        <dbReference type="ARBA" id="ARBA00022679"/>
    </source>
</evidence>
<dbReference type="Pfam" id="PF16192">
    <property type="entry name" value="PMT_4TMC"/>
    <property type="match status" value="1"/>
</dbReference>
<feature type="transmembrane region" description="Helical" evidence="10">
    <location>
        <begin position="464"/>
        <end position="481"/>
    </location>
</feature>
<dbReference type="InterPro" id="IPR032421">
    <property type="entry name" value="PMT_4TMC"/>
</dbReference>
<keyword evidence="15" id="KW-1185">Reference proteome</keyword>
<evidence type="ECO:0000256" key="9">
    <source>
        <dbReference type="ARBA" id="ARBA00093617"/>
    </source>
</evidence>
<feature type="domain" description="ArnT-like N-terminal" evidence="12">
    <location>
        <begin position="99"/>
        <end position="360"/>
    </location>
</feature>
<dbReference type="UniPathway" id="UPA00378"/>
<dbReference type="GO" id="GO:0012505">
    <property type="term" value="C:endomembrane system"/>
    <property type="evidence" value="ECO:0007669"/>
    <property type="project" value="UniProtKB-SubCell"/>
</dbReference>
<sequence>MSDNAQPEQGNPAEKPASALTRREARAVRDAALGATAEATGVQAPPAMPVVTLTAPVAVAADTDTDDTPRGTRLDAWWGRTLSTPTRLKLWYWGGPLAVTAIGAGLRMWDLGQPHSLVFDETFYVKDAWSLFNNGYETTWPAETDPRFAAGETNIFKTDGSYVVHPPLGKWLIALGMAAFGAGNAFGWRFSVAIAGILMVLLIALIARRLTGSTLLGVIAGGLLAIDGQAIALSRVSLLDNFAALFALAGFGLMLIDREWSRRRLDDLVTARRALGRSPSWGPTLWWRPWLVAAGLAFGLACSVKWSGIYFLAAFGVYVVVMDALDRKRLGLPFWISASILKQAPAALLALVPIAFVTYLLSWTGWILTAGGYGRHTITATNGLAWQGTFSWVPEWAQNLWLYHQSAYTFHTGLTVSHPYQANPLTWLFMIRPTSMYYEGSKLGENGCTFDSCSTAITALANPLIWWAGTAAIAYLIYRFARWREWRVGFILMGMVAGYLPWLMYMNRTVFQFYGIIYEPYMILALTFTIGIILGKRTDATWHRLSGIRVVAIYLIFVVLVSAFFFPIWTGMQIPYWFWQAHMWLPSWI</sequence>
<evidence type="ECO:0000256" key="7">
    <source>
        <dbReference type="ARBA" id="ARBA00022989"/>
    </source>
</evidence>
<reference evidence="14 15" key="1">
    <citation type="submission" date="2020-07" db="EMBL/GenBank/DDBJ databases">
        <title>Sequencing the genomes of 1000 actinobacteria strains.</title>
        <authorList>
            <person name="Klenk H.-P."/>
        </authorList>
    </citation>
    <scope>NUCLEOTIDE SEQUENCE [LARGE SCALE GENOMIC DNA]</scope>
    <source>
        <strain evidence="14 15">DSM 23737</strain>
    </source>
</reference>
<protein>
    <recommendedName>
        <fullName evidence="9 10">Polyprenol-phosphate-mannose--protein mannosyltransferase</fullName>
        <ecNumber evidence="10">2.4.1.-</ecNumber>
    </recommendedName>
</protein>
<dbReference type="PANTHER" id="PTHR10050">
    <property type="entry name" value="DOLICHYL-PHOSPHATE-MANNOSE--PROTEIN MANNOSYLTRANSFERASE"/>
    <property type="match status" value="1"/>
</dbReference>
<keyword evidence="6 10" id="KW-0812">Transmembrane</keyword>
<feature type="transmembrane region" description="Helical" evidence="10">
    <location>
        <begin position="214"/>
        <end position="232"/>
    </location>
</feature>
<dbReference type="PANTHER" id="PTHR10050:SF46">
    <property type="entry name" value="PROTEIN O-MANNOSYL-TRANSFERASE 2"/>
    <property type="match status" value="1"/>
</dbReference>
<evidence type="ECO:0000256" key="2">
    <source>
        <dbReference type="ARBA" id="ARBA00004922"/>
    </source>
</evidence>
<organism evidence="14 15">
    <name type="scientific">Alpinimonas psychrophila</name>
    <dbReference type="NCBI Taxonomy" id="748908"/>
    <lineage>
        <taxon>Bacteria</taxon>
        <taxon>Bacillati</taxon>
        <taxon>Actinomycetota</taxon>
        <taxon>Actinomycetes</taxon>
        <taxon>Micrococcales</taxon>
        <taxon>Microbacteriaceae</taxon>
        <taxon>Alpinimonas</taxon>
    </lineage>
</organism>
<feature type="transmembrane region" description="Helical" evidence="10">
    <location>
        <begin position="488"/>
        <end position="505"/>
    </location>
</feature>
<evidence type="ECO:0000313" key="15">
    <source>
        <dbReference type="Proteomes" id="UP000524237"/>
    </source>
</evidence>
<evidence type="ECO:0000256" key="3">
    <source>
        <dbReference type="ARBA" id="ARBA00007222"/>
    </source>
</evidence>
<gene>
    <name evidence="14" type="ORF">FB555_000133</name>
</gene>
<accession>A0A7W3PN44</accession>
<feature type="transmembrane region" description="Helical" evidence="10">
    <location>
        <begin position="547"/>
        <end position="569"/>
    </location>
</feature>
<keyword evidence="4 10" id="KW-0328">Glycosyltransferase</keyword>
<comment type="pathway">
    <text evidence="2 10">Protein modification; protein glycosylation.</text>
</comment>
<comment type="function">
    <text evidence="10">Protein O-mannosyltransferase that catalyzes the transfer of a single mannose residue from a polyprenol phospho-mannosyl lipidic donor to the hydroxyl group of selected serine and threonine residues in acceptor proteins.</text>
</comment>
<keyword evidence="7 10" id="KW-1133">Transmembrane helix</keyword>
<feature type="transmembrane region" description="Helical" evidence="10">
    <location>
        <begin position="346"/>
        <end position="368"/>
    </location>
</feature>
<evidence type="ECO:0000256" key="1">
    <source>
        <dbReference type="ARBA" id="ARBA00004127"/>
    </source>
</evidence>
<comment type="similarity">
    <text evidence="3 10">Belongs to the glycosyltransferase 39 family.</text>
</comment>
<feature type="transmembrane region" description="Helical" evidence="10">
    <location>
        <begin position="186"/>
        <end position="207"/>
    </location>
</feature>
<dbReference type="InterPro" id="IPR027005">
    <property type="entry name" value="PMT-like"/>
</dbReference>
<keyword evidence="8 10" id="KW-0472">Membrane</keyword>
<feature type="transmembrane region" description="Helical" evidence="10">
    <location>
        <begin position="285"/>
        <end position="301"/>
    </location>
</feature>
<name>A0A7W3PN44_9MICO</name>
<proteinExistence type="inferred from homology"/>
<feature type="domain" description="Protein O-mannosyl-transferase C-terminal four TM" evidence="13">
    <location>
        <begin position="398"/>
        <end position="588"/>
    </location>
</feature>
<keyword evidence="5 10" id="KW-0808">Transferase</keyword>
<feature type="transmembrane region" description="Helical" evidence="10">
    <location>
        <begin position="90"/>
        <end position="109"/>
    </location>
</feature>
<dbReference type="EMBL" id="JACGWU010000001">
    <property type="protein sequence ID" value="MBA8828062.1"/>
    <property type="molecule type" value="Genomic_DNA"/>
</dbReference>
<dbReference type="Pfam" id="PF02366">
    <property type="entry name" value="PMT"/>
    <property type="match status" value="1"/>
</dbReference>
<feature type="region of interest" description="Disordered" evidence="11">
    <location>
        <begin position="1"/>
        <end position="26"/>
    </location>
</feature>
<dbReference type="EC" id="2.4.1.-" evidence="10"/>
<evidence type="ECO:0000259" key="13">
    <source>
        <dbReference type="Pfam" id="PF16192"/>
    </source>
</evidence>
<keyword evidence="10" id="KW-1003">Cell membrane</keyword>
<feature type="transmembrane region" description="Helical" evidence="10">
    <location>
        <begin position="511"/>
        <end position="535"/>
    </location>
</feature>
<dbReference type="Proteomes" id="UP000524237">
    <property type="component" value="Unassembled WGS sequence"/>
</dbReference>